<reference evidence="6 7" key="1">
    <citation type="journal article" date="2003" name="Genome Res.">
        <title>Comparative complete genome sequence analysis of the amino acid replacements responsible for the thermostability of Corynebacterium efficiens.</title>
        <authorList>
            <person name="Nishio Y."/>
            <person name="Nakamura Y."/>
            <person name="Kawarabayasi Y."/>
            <person name="Usuda Y."/>
            <person name="Kimura E."/>
            <person name="Sugimoto S."/>
            <person name="Matsui K."/>
            <person name="Yamagishi A."/>
            <person name="Kikuchi H."/>
            <person name="Ikeo K."/>
            <person name="Gojobori T."/>
        </authorList>
    </citation>
    <scope>NUCLEOTIDE SEQUENCE [LARGE SCALE GENOMIC DNA]</scope>
    <source>
        <strain evidence="7">DSM 44549 / YS-314 / AJ 12310 / JCM 11189 / NBRC 100395</strain>
    </source>
</reference>
<dbReference type="SUPFAM" id="SSF52540">
    <property type="entry name" value="P-loop containing nucleoside triphosphate hydrolases"/>
    <property type="match status" value="2"/>
</dbReference>
<name>Q8FSZ7_COREF</name>
<keyword evidence="1" id="KW-0547">Nucleotide-binding</keyword>
<keyword evidence="2" id="KW-0067">ATP-binding</keyword>
<dbReference type="eggNOG" id="COG1201">
    <property type="taxonomic scope" value="Bacteria"/>
</dbReference>
<evidence type="ECO:0000259" key="4">
    <source>
        <dbReference type="PROSITE" id="PS51192"/>
    </source>
</evidence>
<dbReference type="GO" id="GO:0006289">
    <property type="term" value="P:nucleotide-excision repair"/>
    <property type="evidence" value="ECO:0007669"/>
    <property type="project" value="TreeGrafter"/>
</dbReference>
<dbReference type="RefSeq" id="WP_006768747.1">
    <property type="nucleotide sequence ID" value="NC_004369.1"/>
</dbReference>
<evidence type="ECO:0000256" key="3">
    <source>
        <dbReference type="SAM" id="MobiDB-lite"/>
    </source>
</evidence>
<evidence type="ECO:0008006" key="8">
    <source>
        <dbReference type="Google" id="ProtNLM"/>
    </source>
</evidence>
<dbReference type="OrthoDB" id="3197455at2"/>
<dbReference type="PANTHER" id="PTHR47957:SF3">
    <property type="entry name" value="ATP-DEPENDENT HELICASE HRQ1"/>
    <property type="match status" value="1"/>
</dbReference>
<dbReference type="GO" id="GO:0043138">
    <property type="term" value="F:3'-5' DNA helicase activity"/>
    <property type="evidence" value="ECO:0007669"/>
    <property type="project" value="TreeGrafter"/>
</dbReference>
<evidence type="ECO:0000256" key="2">
    <source>
        <dbReference type="ARBA" id="ARBA00022840"/>
    </source>
</evidence>
<dbReference type="SMART" id="SM00487">
    <property type="entry name" value="DEXDc"/>
    <property type="match status" value="1"/>
</dbReference>
<dbReference type="InterPro" id="IPR001650">
    <property type="entry name" value="Helicase_C-like"/>
</dbReference>
<feature type="region of interest" description="Disordered" evidence="3">
    <location>
        <begin position="1702"/>
        <end position="1726"/>
    </location>
</feature>
<dbReference type="InterPro" id="IPR018973">
    <property type="entry name" value="MZB"/>
</dbReference>
<evidence type="ECO:0000313" key="6">
    <source>
        <dbReference type="EMBL" id="BAC19705.1"/>
    </source>
</evidence>
<accession>C8NS10</accession>
<evidence type="ECO:0000259" key="5">
    <source>
        <dbReference type="PROSITE" id="PS51194"/>
    </source>
</evidence>
<dbReference type="GO" id="GO:0005524">
    <property type="term" value="F:ATP binding"/>
    <property type="evidence" value="ECO:0007669"/>
    <property type="project" value="UniProtKB-KW"/>
</dbReference>
<organism evidence="6 7">
    <name type="scientific">Corynebacterium efficiens (strain DSM 44549 / YS-314 / AJ 12310 / JCM 11189 / NBRC 100395)</name>
    <dbReference type="NCBI Taxonomy" id="196164"/>
    <lineage>
        <taxon>Bacteria</taxon>
        <taxon>Bacillati</taxon>
        <taxon>Actinomycetota</taxon>
        <taxon>Actinomycetes</taxon>
        <taxon>Mycobacteriales</taxon>
        <taxon>Corynebacteriaceae</taxon>
        <taxon>Corynebacterium</taxon>
    </lineage>
</organism>
<dbReference type="KEGG" id="cef:CE2895"/>
<dbReference type="InterPro" id="IPR027417">
    <property type="entry name" value="P-loop_NTPase"/>
</dbReference>
<dbReference type="GO" id="GO:0036297">
    <property type="term" value="P:interstrand cross-link repair"/>
    <property type="evidence" value="ECO:0007669"/>
    <property type="project" value="TreeGrafter"/>
</dbReference>
<dbReference type="GO" id="GO:0003676">
    <property type="term" value="F:nucleic acid binding"/>
    <property type="evidence" value="ECO:0007669"/>
    <property type="project" value="InterPro"/>
</dbReference>
<dbReference type="EMBL" id="BA000035">
    <property type="protein sequence ID" value="BAC19705.1"/>
    <property type="molecule type" value="Genomic_DNA"/>
</dbReference>
<feature type="domain" description="Helicase C-terminal" evidence="5">
    <location>
        <begin position="994"/>
        <end position="1151"/>
    </location>
</feature>
<dbReference type="Gene3D" id="3.40.50.300">
    <property type="entry name" value="P-loop containing nucleotide triphosphate hydrolases"/>
    <property type="match status" value="2"/>
</dbReference>
<dbReference type="Proteomes" id="UP000001409">
    <property type="component" value="Chromosome"/>
</dbReference>
<keyword evidence="7" id="KW-1185">Reference proteome</keyword>
<dbReference type="InterPro" id="IPR011545">
    <property type="entry name" value="DEAD/DEAH_box_helicase_dom"/>
</dbReference>
<feature type="compositionally biased region" description="Polar residues" evidence="3">
    <location>
        <begin position="1717"/>
        <end position="1726"/>
    </location>
</feature>
<feature type="domain" description="Helicase ATP-binding" evidence="4">
    <location>
        <begin position="94"/>
        <end position="309"/>
    </location>
</feature>
<evidence type="ECO:0000313" key="7">
    <source>
        <dbReference type="Proteomes" id="UP000001409"/>
    </source>
</evidence>
<dbReference type="PROSITE" id="PS51194">
    <property type="entry name" value="HELICASE_CTER"/>
    <property type="match status" value="1"/>
</dbReference>
<evidence type="ECO:0000256" key="1">
    <source>
        <dbReference type="ARBA" id="ARBA00022741"/>
    </source>
</evidence>
<sequence length="2100" mass="230740">MSTLIPAHAAGNIREGLTEYLTTSFSLADAETSTELERFLTDADGGMFHGPYVRSRLPYAQATDWENVLGWLPDWFVPYHHQDQAFRRLRSVNENGPRRPEPTLVVTGTGSGKTEAFLMPILDHARRMRARGQTGVKALLLYPMNALANDQAERLVTLLNEESALSGVTAGIYTGEAKGQATKVSPTSLINNQEVMQQDPPDILLTNYKMLDQLLLRPRDREIWERSAESLTYLVLDEFHSYDGAQGTDVALLLRRLGLMLKRHQSPGFLDAADATRPLGQVTPVATSATLGSGRDTTEIRDFARTIFGEEFSPEAVVTEHTLALGHWQREIAASFGPPTLSDDQHTIPDVEDVAELLEHLATAPAGIDHAEHVYTVFCERVWHCPTDTRQAVRNYAAHPLTELILEHAATPVPLNRRVQDEVDTLPELVLGETMVRQLGQERSAELITHALTAMAYLRANLDVASWARKRLPGIETHLWVRELSRIDRAVTDVGPEAGSIFRWSDDGQSDDVDESAVVWLPACFCRACGRSGWMTALEPGTETPETEPSVIRRASIENRGRQRPLLDATAEQRAALSAGRPVAGPRGGDADSAVLWLHTDTRELSVREPTEAEAASGSSIPVLTHYGLDADDLADEQTCPSCGTTDSIRYIGSSIATLLSVSLSNLFGMSDLDTSEKKTLVFTDSVQDAAHRAGFVQSRSRAFALRTLTRRAVTEDGMTLARVPDRLMELAAGNARSRYELLPPDLTDYPQFRGYWDKDASDGERRQAGRHVRRRLGLDLALEFGQRADLARSLSLTGSLTVEVEVGDELARSAADDALGAVTAPSLDSGDASRRLAWVRGVLEMTRERGGIYHHWFEPYLKDDGNAYLLNRRQARAQGIPGFPPGGSPEFPRLGQALSNARRDSGVTPLGSPRGRFARWTARQLGLSTHDAATAVAQLFRELAKREVLMTVDTNSGGTIFALSPEQIRVSCEDDPALLECDVCRARTGVAAEVRQVLSDSPCFTPSCAGTLRSEPIDDNYYRTLYSSEQPRTVVAREHTSLLDTPTRVQRENAFRSGDESADSPNVLVATPTLEMGIDIGDLSTVMLASLPTSVASYVQRVGRAGRLTGNSLILALVKGRGATLPKLNKPLSVISGAVSPPVAFLAAVEILNRQFTAYLVDSIDLAMEIPDLSDAVSVFNDVPGEPALVDVITRRVRAGIDDLLTEFITTLTGQITEDSAAELRRWATTEEAGGLIARLAQSRNLWRSERAELTARRERLYDRRDELDKRSDEGDSELAEEKRGVRASLRHVNQQLSETVNGQHWVAAMERFGLLPNFTLIDDSVELSVAVSHLNTETMEFETVPFEYSRGVSLALFELAPGATFYAQGIAATIDSVEIGHQGAAIEQWRLCPDCSHSQILIPDAPQSISCPQCGSPTWADKGQVLDVVQLRKVSAEVEKTRHTITDTRDDRYISRFHSAVSYTVPEHGRGRSWYLSEGFGVEHLRQVELRWLNLGKGNGEKRLISGRELTSPLFSVCRHCGHLDSEIGDNNRRDHRPWCTHRTAREEDTVSFALGRTLRTEGVLMLLPELFTSEADRLTVTSLIAAIKLGFKEVLGGDPDHLDVLTVQVPRSTGGSVDALMLHDTVPGGTGYLTQFTEPEQVRALLLGAWERVSACSCADDDRLACPDCLLPYARGRDIETTSRAAAERALAALLLNENHPEPDADPRQAGWDVQTQRAEPSESSQLELRFRILIRKALKDRNAEITDKIVAGRPVLEFTLPGGRRWRLEEQRVFPHTTPDLYLEPINGPHRPVAIYLDGAAYHISPAAFRVHGDVRKRAGLAADSIIPWSLTSADLDRYEQRADTAPAWTTEVGNQLASANPVLDPLTLELLTSPVQLLLAYLTEPEKKAWEELAHAAAAHAITHETSREGDLILGRIFGRITLTASMSVGQVRARHLTLDAADADDLSRDTWNTFLTLTNLMWLSPDQLTVTSGTGVQTSAIVESVVEKQVAEDAVGTEIPAGWQEIFAEYEDESDVERALNLLVDAGARPTDVIGEEYANSVGVIAWPAQQVVLLFDSEADAAATEELQSQGWTVLHADTLTAETVPAELIEES</sequence>
<accession>Q8FSZ7</accession>
<dbReference type="STRING" id="196164.gene:10743345"/>
<dbReference type="Pfam" id="PF00270">
    <property type="entry name" value="DEAD"/>
    <property type="match status" value="1"/>
</dbReference>
<dbReference type="PROSITE" id="PS51192">
    <property type="entry name" value="HELICASE_ATP_BIND_1"/>
    <property type="match status" value="1"/>
</dbReference>
<dbReference type="HOGENOM" id="CLU_001338_1_0_11"/>
<dbReference type="PANTHER" id="PTHR47957">
    <property type="entry name" value="ATP-DEPENDENT HELICASE HRQ1"/>
    <property type="match status" value="1"/>
</dbReference>
<proteinExistence type="predicted"/>
<dbReference type="eggNOG" id="COG1205">
    <property type="taxonomic scope" value="Bacteria"/>
</dbReference>
<protein>
    <recommendedName>
        <fullName evidence="8">Helicase</fullName>
    </recommendedName>
</protein>
<dbReference type="SMART" id="SM00490">
    <property type="entry name" value="HELICc"/>
    <property type="match status" value="1"/>
</dbReference>
<feature type="region of interest" description="Disordered" evidence="3">
    <location>
        <begin position="573"/>
        <end position="592"/>
    </location>
</feature>
<dbReference type="Pfam" id="PF00271">
    <property type="entry name" value="Helicase_C"/>
    <property type="match status" value="1"/>
</dbReference>
<dbReference type="InterPro" id="IPR014001">
    <property type="entry name" value="Helicase_ATP-bd"/>
</dbReference>
<dbReference type="Pfam" id="PF09369">
    <property type="entry name" value="MZB"/>
    <property type="match status" value="1"/>
</dbReference>